<feature type="compositionally biased region" description="Low complexity" evidence="7">
    <location>
        <begin position="595"/>
        <end position="607"/>
    </location>
</feature>
<dbReference type="EMBL" id="ML143394">
    <property type="protein sequence ID" value="TBU32541.1"/>
    <property type="molecule type" value="Genomic_DNA"/>
</dbReference>
<dbReference type="PANTHER" id="PTHR11085">
    <property type="entry name" value="NAD-DEPENDENT PROTEIN DEACYLASE SIRTUIN-5, MITOCHONDRIAL-RELATED"/>
    <property type="match status" value="1"/>
</dbReference>
<dbReference type="Gene3D" id="3.30.1600.10">
    <property type="entry name" value="SIR2/SIRT2 'Small Domain"/>
    <property type="match status" value="1"/>
</dbReference>
<feature type="compositionally biased region" description="Low complexity" evidence="7">
    <location>
        <begin position="566"/>
        <end position="579"/>
    </location>
</feature>
<dbReference type="GO" id="GO:0000122">
    <property type="term" value="P:negative regulation of transcription by RNA polymerase II"/>
    <property type="evidence" value="ECO:0007669"/>
    <property type="project" value="TreeGrafter"/>
</dbReference>
<dbReference type="PANTHER" id="PTHR11085:SF15">
    <property type="entry name" value="NAD-DEPENDENT HISTONE DEACETYLASE HST4"/>
    <property type="match status" value="1"/>
</dbReference>
<feature type="region of interest" description="Disordered" evidence="7">
    <location>
        <begin position="323"/>
        <end position="367"/>
    </location>
</feature>
<dbReference type="InterPro" id="IPR026591">
    <property type="entry name" value="Sirtuin_cat_small_dom_sf"/>
</dbReference>
<dbReference type="Pfam" id="PF02146">
    <property type="entry name" value="SIR2"/>
    <property type="match status" value="2"/>
</dbReference>
<feature type="domain" description="Deacetylase sirtuin-type" evidence="8">
    <location>
        <begin position="23"/>
        <end position="410"/>
    </location>
</feature>
<dbReference type="InterPro" id="IPR050134">
    <property type="entry name" value="NAD-dep_sirtuin_deacylases"/>
</dbReference>
<reference evidence="9" key="1">
    <citation type="submission" date="2019-01" db="EMBL/GenBank/DDBJ databases">
        <title>Draft genome sequences of three monokaryotic isolates of the white-rot basidiomycete fungus Dichomitus squalens.</title>
        <authorList>
            <consortium name="DOE Joint Genome Institute"/>
            <person name="Lopez S.C."/>
            <person name="Andreopoulos B."/>
            <person name="Pangilinan J."/>
            <person name="Lipzen A."/>
            <person name="Riley R."/>
            <person name="Ahrendt S."/>
            <person name="Ng V."/>
            <person name="Barry K."/>
            <person name="Daum C."/>
            <person name="Grigoriev I.V."/>
            <person name="Hilden K.S."/>
            <person name="Makela M.R."/>
            <person name="de Vries R.P."/>
        </authorList>
    </citation>
    <scope>NUCLEOTIDE SEQUENCE [LARGE SCALE GENOMIC DNA]</scope>
    <source>
        <strain evidence="9">OM18370.1</strain>
    </source>
</reference>
<dbReference type="OrthoDB" id="2919105at2759"/>
<feature type="compositionally biased region" description="Basic and acidic residues" evidence="7">
    <location>
        <begin position="409"/>
        <end position="418"/>
    </location>
</feature>
<protein>
    <submittedName>
        <fullName evidence="9">DHS-like NAD/FAD-binding domain-containing protein</fullName>
    </submittedName>
</protein>
<dbReference type="InterPro" id="IPR029035">
    <property type="entry name" value="DHS-like_NAD/FAD-binding_dom"/>
</dbReference>
<feature type="compositionally biased region" description="Low complexity" evidence="7">
    <location>
        <begin position="651"/>
        <end position="671"/>
    </location>
</feature>
<feature type="region of interest" description="Disordered" evidence="7">
    <location>
        <begin position="409"/>
        <end position="537"/>
    </location>
</feature>
<keyword evidence="6" id="KW-0479">Metal-binding</keyword>
<organism evidence="9">
    <name type="scientific">Dichomitus squalens</name>
    <dbReference type="NCBI Taxonomy" id="114155"/>
    <lineage>
        <taxon>Eukaryota</taxon>
        <taxon>Fungi</taxon>
        <taxon>Dikarya</taxon>
        <taxon>Basidiomycota</taxon>
        <taxon>Agaricomycotina</taxon>
        <taxon>Agaricomycetes</taxon>
        <taxon>Polyporales</taxon>
        <taxon>Polyporaceae</taxon>
        <taxon>Dichomitus</taxon>
    </lineage>
</organism>
<dbReference type="GO" id="GO:1990414">
    <property type="term" value="P:replication-born double-strand break repair via sister chromatid exchange"/>
    <property type="evidence" value="ECO:0007669"/>
    <property type="project" value="TreeGrafter"/>
</dbReference>
<feature type="binding site" evidence="6">
    <location>
        <position position="217"/>
    </location>
    <ligand>
        <name>Zn(2+)</name>
        <dbReference type="ChEBI" id="CHEBI:29105"/>
    </ligand>
</feature>
<evidence type="ECO:0000256" key="7">
    <source>
        <dbReference type="SAM" id="MobiDB-lite"/>
    </source>
</evidence>
<dbReference type="GO" id="GO:0005739">
    <property type="term" value="C:mitochondrion"/>
    <property type="evidence" value="ECO:0007669"/>
    <property type="project" value="UniProtKB-SubCell"/>
</dbReference>
<dbReference type="GO" id="GO:0017136">
    <property type="term" value="F:histone deacetylase activity, NAD-dependent"/>
    <property type="evidence" value="ECO:0007669"/>
    <property type="project" value="TreeGrafter"/>
</dbReference>
<feature type="region of interest" description="Disordered" evidence="7">
    <location>
        <begin position="558"/>
        <end position="755"/>
    </location>
</feature>
<dbReference type="GO" id="GO:0046872">
    <property type="term" value="F:metal ion binding"/>
    <property type="evidence" value="ECO:0007669"/>
    <property type="project" value="UniProtKB-KW"/>
</dbReference>
<dbReference type="InterPro" id="IPR026590">
    <property type="entry name" value="Ssirtuin_cat_dom"/>
</dbReference>
<keyword evidence="6" id="KW-0862">Zinc</keyword>
<feature type="active site" description="Proton acceptor" evidence="6">
    <location>
        <position position="206"/>
    </location>
</feature>
<evidence type="ECO:0000256" key="6">
    <source>
        <dbReference type="PROSITE-ProRule" id="PRU00236"/>
    </source>
</evidence>
<evidence type="ECO:0000259" key="8">
    <source>
        <dbReference type="PROSITE" id="PS50305"/>
    </source>
</evidence>
<keyword evidence="5" id="KW-0496">Mitochondrion</keyword>
<evidence type="ECO:0000256" key="5">
    <source>
        <dbReference type="ARBA" id="ARBA00023128"/>
    </source>
</evidence>
<feature type="compositionally biased region" description="Low complexity" evidence="7">
    <location>
        <begin position="622"/>
        <end position="634"/>
    </location>
</feature>
<dbReference type="PROSITE" id="PS50305">
    <property type="entry name" value="SIRTUIN"/>
    <property type="match status" value="1"/>
</dbReference>
<evidence type="ECO:0000256" key="2">
    <source>
        <dbReference type="ARBA" id="ARBA00006924"/>
    </source>
</evidence>
<evidence type="ECO:0000256" key="1">
    <source>
        <dbReference type="ARBA" id="ARBA00004173"/>
    </source>
</evidence>
<dbReference type="GO" id="GO:0031934">
    <property type="term" value="C:mating-type region heterochromatin"/>
    <property type="evidence" value="ECO:0007669"/>
    <property type="project" value="TreeGrafter"/>
</dbReference>
<sequence>MTAFLPLDAGAPLPPSPAFLVPSPEPAGHVKRVIKAVLKARRIAVVCGAGISVQAGIPDFRSSEGLFQSLKKDHPMLSSGKDLFDASVFNSEDTTSLFCQMIAQLSQLSDAAQPTAFHRFLRVLDDRRRLLRVYTQNIDALEEKSGLTFGVPELDVKRAKPRSSKGKAPALDSAETFSADLPQPDEPSTSRLPSPPVETPKCIPLHGTLQLMHCVTCTHSYPLRDYIDSLVSGTPPPCPQCTALEETRQLVGKRSRGVGKLRPSVVLYNEDHKDGEEVGNVVRKDLMGSSKGKGRAGADLLLVVGTSLRVPGTKRIVREFSKAVRSRHAAMNAPPDPPADESTTSAHGLVTPTPSPRRSPAEDEEPPVRTIYLNLDFPVPTREWEGVFDVWIRGDAQTFARMVHEELEKEEQAKEAAKERKRKREEAAAESARLAEEQEEGEVIAQLEAASLPKKGKKRKEQVRSENDAGGESRVQPTKKRKVGNPALSAVFPPPSKKTEQKKGKGKKALSSRGRKEEVQSLLPTPPTSRDDPTRLTIKLPPLHKRLVPEVVISTLPKVTRPVHIPGPFSSPLSSPPVSTCDSPPTVSKTSSVITPLSSPLTTPPLSICGDPSPYESPYDMSRLSSTLSQISSPPSSPPRPNQLPTPPRPTRTISGTTELSSPTSSMSSSPSPSPSKKRKTSSCPSPVGKFMGPRPGMRSSYAYGSRPFGVEDELYRFERVDDDEETGSPPSESRLPESYMRSRPAPTARRRVAT</sequence>
<keyword evidence="4" id="KW-0520">NAD</keyword>
<evidence type="ECO:0000256" key="4">
    <source>
        <dbReference type="ARBA" id="ARBA00023027"/>
    </source>
</evidence>
<feature type="binding site" evidence="6">
    <location>
        <position position="214"/>
    </location>
    <ligand>
        <name>Zn(2+)</name>
        <dbReference type="ChEBI" id="CHEBI:29105"/>
    </ligand>
</feature>
<feature type="binding site" evidence="6">
    <location>
        <position position="238"/>
    </location>
    <ligand>
        <name>Zn(2+)</name>
        <dbReference type="ChEBI" id="CHEBI:29105"/>
    </ligand>
</feature>
<dbReference type="SUPFAM" id="SSF52467">
    <property type="entry name" value="DHS-like NAD/FAD-binding domain"/>
    <property type="match status" value="1"/>
</dbReference>
<accession>A0A4Q9N0X0</accession>
<gene>
    <name evidence="9" type="ORF">BD311DRAFT_736702</name>
</gene>
<keyword evidence="3" id="KW-0808">Transferase</keyword>
<name>A0A4Q9N0X0_9APHY</name>
<feature type="binding site" evidence="6">
    <location>
        <position position="241"/>
    </location>
    <ligand>
        <name>Zn(2+)</name>
        <dbReference type="ChEBI" id="CHEBI:29105"/>
    </ligand>
</feature>
<dbReference type="AlphaFoldDB" id="A0A4Q9N0X0"/>
<dbReference type="InterPro" id="IPR003000">
    <property type="entry name" value="Sirtuin"/>
</dbReference>
<evidence type="ECO:0000313" key="9">
    <source>
        <dbReference type="EMBL" id="TBU32541.1"/>
    </source>
</evidence>
<dbReference type="GO" id="GO:0070403">
    <property type="term" value="F:NAD+ binding"/>
    <property type="evidence" value="ECO:0007669"/>
    <property type="project" value="InterPro"/>
</dbReference>
<dbReference type="Proteomes" id="UP000292957">
    <property type="component" value="Unassembled WGS sequence"/>
</dbReference>
<dbReference type="GO" id="GO:0031508">
    <property type="term" value="P:pericentric heterochromatin formation"/>
    <property type="evidence" value="ECO:0007669"/>
    <property type="project" value="TreeGrafter"/>
</dbReference>
<evidence type="ECO:0000256" key="3">
    <source>
        <dbReference type="ARBA" id="ARBA00022679"/>
    </source>
</evidence>
<dbReference type="Gene3D" id="3.40.50.1220">
    <property type="entry name" value="TPP-binding domain"/>
    <property type="match status" value="1"/>
</dbReference>
<comment type="subcellular location">
    <subcellularLocation>
        <location evidence="1">Mitochondrion</location>
    </subcellularLocation>
</comment>
<dbReference type="GO" id="GO:0005634">
    <property type="term" value="C:nucleus"/>
    <property type="evidence" value="ECO:0007669"/>
    <property type="project" value="TreeGrafter"/>
</dbReference>
<feature type="region of interest" description="Disordered" evidence="7">
    <location>
        <begin position="158"/>
        <end position="198"/>
    </location>
</feature>
<proteinExistence type="inferred from homology"/>
<feature type="compositionally biased region" description="Pro residues" evidence="7">
    <location>
        <begin position="635"/>
        <end position="650"/>
    </location>
</feature>
<comment type="similarity">
    <text evidence="2">Belongs to the sirtuin family. Class I subfamily.</text>
</comment>
<feature type="compositionally biased region" description="Polar residues" evidence="7">
    <location>
        <begin position="580"/>
        <end position="594"/>
    </location>
</feature>
<dbReference type="GO" id="GO:0006282">
    <property type="term" value="P:regulation of DNA repair"/>
    <property type="evidence" value="ECO:0007669"/>
    <property type="project" value="TreeGrafter"/>
</dbReference>